<dbReference type="GO" id="GO:0000993">
    <property type="term" value="F:RNA polymerase II complex binding"/>
    <property type="evidence" value="ECO:0007669"/>
    <property type="project" value="TreeGrafter"/>
</dbReference>
<evidence type="ECO:0000313" key="5">
    <source>
        <dbReference type="EMBL" id="KAG0672242.1"/>
    </source>
</evidence>
<evidence type="ECO:0000313" key="6">
    <source>
        <dbReference type="Proteomes" id="UP000750334"/>
    </source>
</evidence>
<keyword evidence="1" id="KW-0677">Repeat</keyword>
<comment type="caution">
    <text evidence="5">The sequence shown here is derived from an EMBL/GenBank/DDBJ whole genome shotgun (WGS) entry which is preliminary data.</text>
</comment>
<feature type="region of interest" description="Disordered" evidence="4">
    <location>
        <begin position="978"/>
        <end position="1094"/>
    </location>
</feature>
<dbReference type="InterPro" id="IPR031101">
    <property type="entry name" value="Ctr9"/>
</dbReference>
<dbReference type="AlphaFoldDB" id="A0A9P6WGR0"/>
<evidence type="ECO:0000256" key="2">
    <source>
        <dbReference type="ARBA" id="ARBA00022803"/>
    </source>
</evidence>
<evidence type="ECO:0000256" key="1">
    <source>
        <dbReference type="ARBA" id="ARBA00022737"/>
    </source>
</evidence>
<reference evidence="5 6" key="1">
    <citation type="submission" date="2020-11" db="EMBL/GenBank/DDBJ databases">
        <title>Kefir isolates.</title>
        <authorList>
            <person name="Marcisauskas S."/>
            <person name="Kim Y."/>
            <person name="Blasche S."/>
        </authorList>
    </citation>
    <scope>NUCLEOTIDE SEQUENCE [LARGE SCALE GENOMIC DNA]</scope>
    <source>
        <strain evidence="5 6">OG2</strain>
    </source>
</reference>
<dbReference type="PANTHER" id="PTHR14027">
    <property type="entry name" value="RNA POLYMERASE-ASSOCIATED PROTEIN CTR9"/>
    <property type="match status" value="1"/>
</dbReference>
<sequence length="1094" mass="126127">MSSPRKSTSAVDLSNYPSMDWPTTLDIPLKASEELVSIDLDTDLPDDPNDLRTLLVEENSDKEHWLMIAIAYCNHGMLEGGIKLIQIALDIFNDYDKASLYTFLTWAYLKMAKINNKSVSERETALQNAENNLKDAIAFNPTWIANILATLDLYYQRGHYEKALETADLFMKGIEAEERRSGKPPKPNCMFLFLRAKLLYHNKNYKASLKSFQELLVINPMIKPDPRIGIGMCFWQLKDYNMAMKSWKRAAELDPSNKSACNLVLLTEFYEALTESNNDTEFEENFTKALKDLDTQLTADQENPVLLTLLQSYYYFKGDYQKILDIYETKLEPRKDLISDTVLSDATFWCGRAQYILGEYRKAFAMFQESLRKNEDNLLAKFGIGQAQMKTNLIEESILTFENLLKTHESIQELNYILGLLYSSKCLNPVNSKTLSAKTMNSISTKAIQFLERYVNLTTAKKNQLVTPRAYLLLSQLYEIGNQYKQSLEFLSKVVDQLKFVNENDVPFEIYNNMGCFYFINGETEKANEYFQNAQKLNEDKSVSITIDYNVARSGEPIDIESSQSVYSNLLLEHPHYLSAKIRQLYCKYITQGKDGEINYDDEDDVMKNLLNDNKSNLEVRSFYSWYLKTLRSDTTLETENDKETLVKYDSHDLYALVSLGNLYCSIAQESKKGKSSKDVEKTKQSYVKAIQLFQKVLQIDPLNVFAAQGIAIIFAENKRMGPALEALRKIRDSIKNEDIHINLANCLLEMNEYAKAIEIYELTLRTFPNSRNGAYVFNLLGKAWYSRGMKERSVEYLKKSRECIKTSHIKQADKSIEPNQNGKDVERSKKFELCLDYNLALLHFQIAETLRRSTPIDRSMTDLKESETGLEQGIAILKELKDNKKFNAVDEEELEQRIQLGETTMKTALERSIAEQEAFDKQTDNKLVEARKALEEQELERKKKDEEEEKINQIKLERQAAEYKKLQDEAKQYVLERESMEIDENNVNESDAEYDADGQKIKKGKRSKTNKESSGSKKQKRINEDDEEDADDIVKKNRHRGKKSSLSEEFIADSDESEEEPVYDDEPSDREQDKGSGINNDDDDDDDDDDGLF</sequence>
<feature type="repeat" description="TPR" evidence="3">
    <location>
        <begin position="224"/>
        <end position="257"/>
    </location>
</feature>
<feature type="repeat" description="TPR" evidence="3">
    <location>
        <begin position="508"/>
        <end position="541"/>
    </location>
</feature>
<evidence type="ECO:0000256" key="3">
    <source>
        <dbReference type="PROSITE-ProRule" id="PRU00339"/>
    </source>
</evidence>
<name>A0A9P6WGR0_MAUEX</name>
<dbReference type="PROSITE" id="PS50005">
    <property type="entry name" value="TPR"/>
    <property type="match status" value="4"/>
</dbReference>
<feature type="compositionally biased region" description="Acidic residues" evidence="4">
    <location>
        <begin position="1081"/>
        <end position="1094"/>
    </location>
</feature>
<dbReference type="InterPro" id="IPR011990">
    <property type="entry name" value="TPR-like_helical_dom_sf"/>
</dbReference>
<dbReference type="Gene3D" id="1.25.40.10">
    <property type="entry name" value="Tetratricopeptide repeat domain"/>
    <property type="match status" value="3"/>
</dbReference>
<organism evidence="5 6">
    <name type="scientific">Maudiozyma exigua</name>
    <name type="common">Yeast</name>
    <name type="synonym">Kazachstania exigua</name>
    <dbReference type="NCBI Taxonomy" id="34358"/>
    <lineage>
        <taxon>Eukaryota</taxon>
        <taxon>Fungi</taxon>
        <taxon>Dikarya</taxon>
        <taxon>Ascomycota</taxon>
        <taxon>Saccharomycotina</taxon>
        <taxon>Saccharomycetes</taxon>
        <taxon>Saccharomycetales</taxon>
        <taxon>Saccharomycetaceae</taxon>
        <taxon>Maudiozyma</taxon>
    </lineage>
</organism>
<feature type="compositionally biased region" description="Acidic residues" evidence="4">
    <location>
        <begin position="982"/>
        <end position="997"/>
    </location>
</feature>
<dbReference type="SUPFAM" id="SSF48452">
    <property type="entry name" value="TPR-like"/>
    <property type="match status" value="4"/>
</dbReference>
<dbReference type="EMBL" id="PUHR01000004">
    <property type="protein sequence ID" value="KAG0672242.1"/>
    <property type="molecule type" value="Genomic_DNA"/>
</dbReference>
<dbReference type="InterPro" id="IPR019734">
    <property type="entry name" value="TPR_rpt"/>
</dbReference>
<dbReference type="Pfam" id="PF13174">
    <property type="entry name" value="TPR_6"/>
    <property type="match status" value="1"/>
</dbReference>
<dbReference type="GO" id="GO:0016593">
    <property type="term" value="C:Cdc73/Paf1 complex"/>
    <property type="evidence" value="ECO:0007669"/>
    <property type="project" value="TreeGrafter"/>
</dbReference>
<dbReference type="Proteomes" id="UP000750334">
    <property type="component" value="Unassembled WGS sequence"/>
</dbReference>
<dbReference type="SMART" id="SM00028">
    <property type="entry name" value="TPR"/>
    <property type="match status" value="9"/>
</dbReference>
<feature type="repeat" description="TPR" evidence="3">
    <location>
        <begin position="344"/>
        <end position="377"/>
    </location>
</feature>
<dbReference type="PANTHER" id="PTHR14027:SF2">
    <property type="entry name" value="RNA POLYMERASE-ASSOCIATED PROTEIN CTR9 HOMOLOG"/>
    <property type="match status" value="1"/>
</dbReference>
<dbReference type="GO" id="GO:0006355">
    <property type="term" value="P:regulation of DNA-templated transcription"/>
    <property type="evidence" value="ECO:0007669"/>
    <property type="project" value="InterPro"/>
</dbReference>
<keyword evidence="6" id="KW-1185">Reference proteome</keyword>
<feature type="repeat" description="TPR" evidence="3">
    <location>
        <begin position="738"/>
        <end position="771"/>
    </location>
</feature>
<evidence type="ECO:0000256" key="4">
    <source>
        <dbReference type="SAM" id="MobiDB-lite"/>
    </source>
</evidence>
<protein>
    <submittedName>
        <fullName evidence="5">Uncharacterized protein</fullName>
    </submittedName>
</protein>
<dbReference type="OrthoDB" id="343875at2759"/>
<proteinExistence type="predicted"/>
<keyword evidence="2 3" id="KW-0802">TPR repeat</keyword>
<dbReference type="GO" id="GO:0006368">
    <property type="term" value="P:transcription elongation by RNA polymerase II"/>
    <property type="evidence" value="ECO:0007669"/>
    <property type="project" value="TreeGrafter"/>
</dbReference>
<gene>
    <name evidence="5" type="ORF">C6P45_003717</name>
</gene>
<feature type="compositionally biased region" description="Acidic residues" evidence="4">
    <location>
        <begin position="1051"/>
        <end position="1069"/>
    </location>
</feature>
<accession>A0A9P6WGR0</accession>
<dbReference type="Pfam" id="PF13181">
    <property type="entry name" value="TPR_8"/>
    <property type="match status" value="2"/>
</dbReference>